<organism evidence="4">
    <name type="scientific">Strongyloides stercoralis</name>
    <name type="common">Threadworm</name>
    <dbReference type="NCBI Taxonomy" id="6248"/>
    <lineage>
        <taxon>Eukaryota</taxon>
        <taxon>Metazoa</taxon>
        <taxon>Ecdysozoa</taxon>
        <taxon>Nematoda</taxon>
        <taxon>Chromadorea</taxon>
        <taxon>Rhabditida</taxon>
        <taxon>Tylenchina</taxon>
        <taxon>Panagrolaimomorpha</taxon>
        <taxon>Strongyloidoidea</taxon>
        <taxon>Strongyloididae</taxon>
        <taxon>Strongyloides</taxon>
    </lineage>
</organism>
<feature type="signal peptide" evidence="2">
    <location>
        <begin position="1"/>
        <end position="21"/>
    </location>
</feature>
<keyword evidence="1" id="KW-0472">Membrane</keyword>
<dbReference type="AlphaFoldDB" id="A0A0K0EKM8"/>
<keyword evidence="3" id="KW-1185">Reference proteome</keyword>
<protein>
    <submittedName>
        <fullName evidence="5">UPAR/Ly6 domain-containing protein</fullName>
    </submittedName>
</protein>
<proteinExistence type="predicted"/>
<keyword evidence="1" id="KW-0812">Transmembrane</keyword>
<evidence type="ECO:0000313" key="3">
    <source>
        <dbReference type="Proteomes" id="UP000035681"/>
    </source>
</evidence>
<keyword evidence="1" id="KW-1133">Transmembrane helix</keyword>
<feature type="transmembrane region" description="Helical" evidence="1">
    <location>
        <begin position="151"/>
        <end position="171"/>
    </location>
</feature>
<evidence type="ECO:0000256" key="1">
    <source>
        <dbReference type="SAM" id="Phobius"/>
    </source>
</evidence>
<evidence type="ECO:0000313" key="5">
    <source>
        <dbReference type="WBParaSite" id="TCONS_00007247.p1"/>
    </source>
</evidence>
<dbReference type="Proteomes" id="UP000035681">
    <property type="component" value="Unplaced"/>
</dbReference>
<name>A0A0K0EKM8_STRER</name>
<reference evidence="4" key="1">
    <citation type="submission" date="2015-08" db="UniProtKB">
        <authorList>
            <consortium name="WormBaseParasite"/>
        </authorList>
    </citation>
    <scope>IDENTIFICATION</scope>
</reference>
<feature type="chain" id="PRO_5005328182" evidence="2">
    <location>
        <begin position="22"/>
        <end position="180"/>
    </location>
</feature>
<dbReference type="WBParaSite" id="SSTP_0001002100.1">
    <property type="protein sequence ID" value="SSTP_0001002100.1"/>
    <property type="gene ID" value="SSTP_0001002100"/>
</dbReference>
<evidence type="ECO:0000256" key="2">
    <source>
        <dbReference type="SAM" id="SignalP"/>
    </source>
</evidence>
<dbReference type="WBParaSite" id="TCONS_00007247.p1">
    <property type="protein sequence ID" value="TCONS_00007247.p1"/>
    <property type="gene ID" value="XLOC_005287"/>
</dbReference>
<evidence type="ECO:0000313" key="4">
    <source>
        <dbReference type="WBParaSite" id="SSTP_0001002100.1"/>
    </source>
</evidence>
<accession>A0A0K0EKM8</accession>
<sequence length="180" mass="20012">MKFLAPLLFYFIFSIKIYTQASSNFNNVPQEVIDAAIAEGKVLCHNCNMPEQCNSGGCVGDYCVKAIVDGRYVTKGCENRTSIKNSPVPSTYPGGVDTLTLKSILKGNNYSKEITYQDSLKLGCKSTEIFKVPQTTCYCNDRFYCNSSSKLHSLTSILITIPFIIISIIIFNPNINENLF</sequence>
<keyword evidence="2" id="KW-0732">Signal</keyword>